<keyword evidence="3" id="KW-1185">Reference proteome</keyword>
<evidence type="ECO:0000313" key="3">
    <source>
        <dbReference type="Proteomes" id="UP001233999"/>
    </source>
</evidence>
<sequence>MNNPTRSERNKFFQPLFNINCIIPALKQEGMSNISISNLQPLDQVNSTKRGGKMMMETRPVRCSQRLRHSSTISLPDSSASRGQTDHNVQPPTKKIKIEPKDEYQDVKIKQETEVAVRCYNIAAISLSQRDKVTIDNSRLSQLLEQLLDTTKEYPISTLETMYSQLNTCIFSFQDKWNRNELPNELETIIRNFNKDFVVTSQSDEE</sequence>
<accession>A0AAD8ADF2</accession>
<dbReference type="AlphaFoldDB" id="A0AAD8ADF2"/>
<feature type="region of interest" description="Disordered" evidence="1">
    <location>
        <begin position="61"/>
        <end position="92"/>
    </location>
</feature>
<proteinExistence type="predicted"/>
<dbReference type="Proteomes" id="UP001233999">
    <property type="component" value="Unassembled WGS sequence"/>
</dbReference>
<feature type="compositionally biased region" description="Polar residues" evidence="1">
    <location>
        <begin position="70"/>
        <end position="91"/>
    </location>
</feature>
<gene>
    <name evidence="2" type="ORF">L9F63_027014</name>
</gene>
<reference evidence="2" key="1">
    <citation type="journal article" date="2023" name="IScience">
        <title>Live-bearing cockroach genome reveals convergent evolutionary mechanisms linked to viviparity in insects and beyond.</title>
        <authorList>
            <person name="Fouks B."/>
            <person name="Harrison M.C."/>
            <person name="Mikhailova A.A."/>
            <person name="Marchal E."/>
            <person name="English S."/>
            <person name="Carruthers M."/>
            <person name="Jennings E.C."/>
            <person name="Chiamaka E.L."/>
            <person name="Frigard R.A."/>
            <person name="Pippel M."/>
            <person name="Attardo G.M."/>
            <person name="Benoit J.B."/>
            <person name="Bornberg-Bauer E."/>
            <person name="Tobe S.S."/>
        </authorList>
    </citation>
    <scope>NUCLEOTIDE SEQUENCE</scope>
    <source>
        <strain evidence="2">Stay&amp;Tobe</strain>
    </source>
</reference>
<organism evidence="2 3">
    <name type="scientific">Diploptera punctata</name>
    <name type="common">Pacific beetle cockroach</name>
    <dbReference type="NCBI Taxonomy" id="6984"/>
    <lineage>
        <taxon>Eukaryota</taxon>
        <taxon>Metazoa</taxon>
        <taxon>Ecdysozoa</taxon>
        <taxon>Arthropoda</taxon>
        <taxon>Hexapoda</taxon>
        <taxon>Insecta</taxon>
        <taxon>Pterygota</taxon>
        <taxon>Neoptera</taxon>
        <taxon>Polyneoptera</taxon>
        <taxon>Dictyoptera</taxon>
        <taxon>Blattodea</taxon>
        <taxon>Blaberoidea</taxon>
        <taxon>Blaberidae</taxon>
        <taxon>Diplopterinae</taxon>
        <taxon>Diploptera</taxon>
    </lineage>
</organism>
<evidence type="ECO:0000256" key="1">
    <source>
        <dbReference type="SAM" id="MobiDB-lite"/>
    </source>
</evidence>
<reference evidence="2" key="2">
    <citation type="submission" date="2023-05" db="EMBL/GenBank/DDBJ databases">
        <authorList>
            <person name="Fouks B."/>
        </authorList>
    </citation>
    <scope>NUCLEOTIDE SEQUENCE</scope>
    <source>
        <strain evidence="2">Stay&amp;Tobe</strain>
        <tissue evidence="2">Testes</tissue>
    </source>
</reference>
<protein>
    <submittedName>
        <fullName evidence="2">Uncharacterized protein</fullName>
    </submittedName>
</protein>
<dbReference type="EMBL" id="JASPKZ010001828">
    <property type="protein sequence ID" value="KAJ9597093.1"/>
    <property type="molecule type" value="Genomic_DNA"/>
</dbReference>
<evidence type="ECO:0000313" key="2">
    <source>
        <dbReference type="EMBL" id="KAJ9597093.1"/>
    </source>
</evidence>
<comment type="caution">
    <text evidence="2">The sequence shown here is derived from an EMBL/GenBank/DDBJ whole genome shotgun (WGS) entry which is preliminary data.</text>
</comment>
<name>A0AAD8ADF2_DIPPU</name>